<accession>W9R9K1</accession>
<dbReference type="Proteomes" id="UP000030645">
    <property type="component" value="Unassembled WGS sequence"/>
</dbReference>
<dbReference type="STRING" id="981085.W9R9K1"/>
<organism evidence="1 2">
    <name type="scientific">Morus notabilis</name>
    <dbReference type="NCBI Taxonomy" id="981085"/>
    <lineage>
        <taxon>Eukaryota</taxon>
        <taxon>Viridiplantae</taxon>
        <taxon>Streptophyta</taxon>
        <taxon>Embryophyta</taxon>
        <taxon>Tracheophyta</taxon>
        <taxon>Spermatophyta</taxon>
        <taxon>Magnoliopsida</taxon>
        <taxon>eudicotyledons</taxon>
        <taxon>Gunneridae</taxon>
        <taxon>Pentapetalae</taxon>
        <taxon>rosids</taxon>
        <taxon>fabids</taxon>
        <taxon>Rosales</taxon>
        <taxon>Moraceae</taxon>
        <taxon>Moreae</taxon>
        <taxon>Morus</taxon>
    </lineage>
</organism>
<evidence type="ECO:0008006" key="3">
    <source>
        <dbReference type="Google" id="ProtNLM"/>
    </source>
</evidence>
<sequence length="159" mass="17980">METEKERSSKKVMVVIVESDCSYKALIWVLENLKESLKQSPLFIFATQPLINSNFAVSPSLGFIRLTCTLSYTAVLTNQAQERNKEVSMGLLDKAKSIFANGGASTIVFTSKEALDEQQMATHQIDPTSRCSCHKQNRQKSGQEELAHKINKYKEWKFN</sequence>
<evidence type="ECO:0000313" key="2">
    <source>
        <dbReference type="Proteomes" id="UP000030645"/>
    </source>
</evidence>
<evidence type="ECO:0000313" key="1">
    <source>
        <dbReference type="EMBL" id="EXB77508.1"/>
    </source>
</evidence>
<reference evidence="2" key="1">
    <citation type="submission" date="2013-01" db="EMBL/GenBank/DDBJ databases">
        <title>Draft Genome Sequence of a Mulberry Tree, Morus notabilis C.K. Schneid.</title>
        <authorList>
            <person name="He N."/>
            <person name="Zhao S."/>
        </authorList>
    </citation>
    <scope>NUCLEOTIDE SEQUENCE</scope>
</reference>
<dbReference type="AlphaFoldDB" id="W9R9K1"/>
<protein>
    <recommendedName>
        <fullName evidence="3">UspA domain-containing protein</fullName>
    </recommendedName>
</protein>
<proteinExistence type="predicted"/>
<keyword evidence="2" id="KW-1185">Reference proteome</keyword>
<name>W9R9K1_9ROSA</name>
<dbReference type="EMBL" id="KE344760">
    <property type="protein sequence ID" value="EXB77508.1"/>
    <property type="molecule type" value="Genomic_DNA"/>
</dbReference>
<gene>
    <name evidence="1" type="ORF">L484_015433</name>
</gene>